<evidence type="ECO:0000313" key="2">
    <source>
        <dbReference type="Proteomes" id="UP000324800"/>
    </source>
</evidence>
<gene>
    <name evidence="1" type="ORF">EZS28_052307</name>
</gene>
<name>A0A5J4SBN5_9EUKA</name>
<evidence type="ECO:0000313" key="1">
    <source>
        <dbReference type="EMBL" id="KAA6343506.1"/>
    </source>
</evidence>
<protein>
    <submittedName>
        <fullName evidence="1">Uncharacterized protein</fullName>
    </submittedName>
</protein>
<proteinExistence type="predicted"/>
<sequence length="119" mass="14331">MYMPWRVTKHIKIREADDQEYRDSKRKEMMKIINSEDRFSEEKVQLFIASVKGHIDKNHINEHINFPPILSKRTYKTDEKTVDNCHFIIDDVEEIVLFTKHTAFESFVEIMAEKRQQAM</sequence>
<dbReference type="EMBL" id="SNRW01040502">
    <property type="protein sequence ID" value="KAA6343506.1"/>
    <property type="molecule type" value="Genomic_DNA"/>
</dbReference>
<accession>A0A5J4SBN5</accession>
<comment type="caution">
    <text evidence="1">The sequence shown here is derived from an EMBL/GenBank/DDBJ whole genome shotgun (WGS) entry which is preliminary data.</text>
</comment>
<dbReference type="AlphaFoldDB" id="A0A5J4SBN5"/>
<organism evidence="1 2">
    <name type="scientific">Streblomastix strix</name>
    <dbReference type="NCBI Taxonomy" id="222440"/>
    <lineage>
        <taxon>Eukaryota</taxon>
        <taxon>Metamonada</taxon>
        <taxon>Preaxostyla</taxon>
        <taxon>Oxymonadida</taxon>
        <taxon>Streblomastigidae</taxon>
        <taxon>Streblomastix</taxon>
    </lineage>
</organism>
<dbReference type="OrthoDB" id="10524412at2759"/>
<feature type="non-terminal residue" evidence="1">
    <location>
        <position position="119"/>
    </location>
</feature>
<reference evidence="1 2" key="1">
    <citation type="submission" date="2019-03" db="EMBL/GenBank/DDBJ databases">
        <title>Single cell metagenomics reveals metabolic interactions within the superorganism composed of flagellate Streblomastix strix and complex community of Bacteroidetes bacteria on its surface.</title>
        <authorList>
            <person name="Treitli S.C."/>
            <person name="Kolisko M."/>
            <person name="Husnik F."/>
            <person name="Keeling P."/>
            <person name="Hampl V."/>
        </authorList>
    </citation>
    <scope>NUCLEOTIDE SEQUENCE [LARGE SCALE GENOMIC DNA]</scope>
    <source>
        <strain evidence="1">ST1C</strain>
    </source>
</reference>
<dbReference type="Proteomes" id="UP000324800">
    <property type="component" value="Unassembled WGS sequence"/>
</dbReference>